<dbReference type="EMBL" id="JAAVVJ010000003">
    <property type="protein sequence ID" value="KAF7226074.1"/>
    <property type="molecule type" value="Genomic_DNA"/>
</dbReference>
<evidence type="ECO:0000313" key="4">
    <source>
        <dbReference type="Proteomes" id="UP000822369"/>
    </source>
</evidence>
<accession>A0A9D3C0S9</accession>
<gene>
    <name evidence="3" type="ORF">G4P62_005140</name>
</gene>
<dbReference type="GO" id="GO:0003779">
    <property type="term" value="F:actin binding"/>
    <property type="evidence" value="ECO:0007669"/>
    <property type="project" value="UniProtKB-KW"/>
</dbReference>
<evidence type="ECO:0000313" key="3">
    <source>
        <dbReference type="EMBL" id="KAF7226074.1"/>
    </source>
</evidence>
<dbReference type="CDD" id="cd00176">
    <property type="entry name" value="SPEC"/>
    <property type="match status" value="1"/>
</dbReference>
<dbReference type="Gene3D" id="1.20.58.60">
    <property type="match status" value="2"/>
</dbReference>
<evidence type="ECO:0000256" key="1">
    <source>
        <dbReference type="ARBA" id="ARBA00022737"/>
    </source>
</evidence>
<dbReference type="PANTHER" id="PTHR11915">
    <property type="entry name" value="SPECTRIN/FILAMIN RELATED CYTOSKELETAL PROTEIN"/>
    <property type="match status" value="1"/>
</dbReference>
<proteinExistence type="predicted"/>
<dbReference type="SMART" id="SM00150">
    <property type="entry name" value="SPEC"/>
    <property type="match status" value="2"/>
</dbReference>
<keyword evidence="1" id="KW-0677">Repeat</keyword>
<dbReference type="KEGG" id="nfu:107378739"/>
<dbReference type="SUPFAM" id="SSF46966">
    <property type="entry name" value="Spectrin repeat"/>
    <property type="match status" value="1"/>
</dbReference>
<dbReference type="AlphaFoldDB" id="A0A9D3C0S9"/>
<keyword evidence="2" id="KW-0009">Actin-binding</keyword>
<name>A0A9D3C0S9_NOTFU</name>
<dbReference type="Proteomes" id="UP000822369">
    <property type="component" value="Chromosome 3"/>
</dbReference>
<dbReference type="Pfam" id="PF00435">
    <property type="entry name" value="Spectrin"/>
    <property type="match status" value="1"/>
</dbReference>
<comment type="caution">
    <text evidence="3">The sequence shown here is derived from an EMBL/GenBank/DDBJ whole genome shotgun (WGS) entry which is preliminary data.</text>
</comment>
<organism evidence="3 4">
    <name type="scientific">Nothobranchius furzeri</name>
    <name type="common">Turquoise killifish</name>
    <dbReference type="NCBI Taxonomy" id="105023"/>
    <lineage>
        <taxon>Eukaryota</taxon>
        <taxon>Metazoa</taxon>
        <taxon>Chordata</taxon>
        <taxon>Craniata</taxon>
        <taxon>Vertebrata</taxon>
        <taxon>Euteleostomi</taxon>
        <taxon>Actinopterygii</taxon>
        <taxon>Neopterygii</taxon>
        <taxon>Teleostei</taxon>
        <taxon>Neoteleostei</taxon>
        <taxon>Acanthomorphata</taxon>
        <taxon>Ovalentaria</taxon>
        <taxon>Atherinomorphae</taxon>
        <taxon>Cyprinodontiformes</taxon>
        <taxon>Nothobranchiidae</taxon>
        <taxon>Nothobranchius</taxon>
    </lineage>
</organism>
<reference evidence="3" key="1">
    <citation type="submission" date="2020-03" db="EMBL/GenBank/DDBJ databases">
        <title>Intra-Species Differences in Population Size shape Life History and Genome Evolution.</title>
        <authorList>
            <person name="Willemsen D."/>
            <person name="Cui R."/>
            <person name="Valenzano D.R."/>
        </authorList>
    </citation>
    <scope>NUCLEOTIDE SEQUENCE</scope>
    <source>
        <strain evidence="3">GRZ</strain>
        <tissue evidence="3">Whole</tissue>
    </source>
</reference>
<sequence>MSDLSAYGSSIQALKEQAQSCRDLKANESRLRDINKVASELESEGLMAEEAPMVQAQQQEHLGSAPGKTVRLGVQTTANFNSIKELNNRWRSLQQLAEDRSNMLGSAHEVQRFHRDADETKEWIEEKNQALNTDNYGHHLASVQALQREHEGFERDLAALGDKVRFLDRYQDPSCLWRHVLHGSGDSTPAVPDQQSAGCFPI</sequence>
<dbReference type="InterPro" id="IPR018159">
    <property type="entry name" value="Spectrin/alpha-actinin"/>
</dbReference>
<protein>
    <submittedName>
        <fullName evidence="3">Transcript variant X4</fullName>
    </submittedName>
</protein>
<dbReference type="InterPro" id="IPR002017">
    <property type="entry name" value="Spectrin_repeat"/>
</dbReference>
<evidence type="ECO:0000256" key="2">
    <source>
        <dbReference type="ARBA" id="ARBA00023203"/>
    </source>
</evidence>